<organism evidence="1 2">
    <name type="scientific">Cervus elaphus hippelaphus</name>
    <name type="common">European red deer</name>
    <dbReference type="NCBI Taxonomy" id="46360"/>
    <lineage>
        <taxon>Eukaryota</taxon>
        <taxon>Metazoa</taxon>
        <taxon>Chordata</taxon>
        <taxon>Craniata</taxon>
        <taxon>Vertebrata</taxon>
        <taxon>Euteleostomi</taxon>
        <taxon>Mammalia</taxon>
        <taxon>Eutheria</taxon>
        <taxon>Laurasiatheria</taxon>
        <taxon>Artiodactyla</taxon>
        <taxon>Ruminantia</taxon>
        <taxon>Pecora</taxon>
        <taxon>Cervidae</taxon>
        <taxon>Cervinae</taxon>
        <taxon>Cervus</taxon>
    </lineage>
</organism>
<dbReference type="Gene3D" id="2.60.40.10">
    <property type="entry name" value="Immunoglobulins"/>
    <property type="match status" value="1"/>
</dbReference>
<dbReference type="OrthoDB" id="9835793at2759"/>
<comment type="caution">
    <text evidence="1">The sequence shown here is derived from an EMBL/GenBank/DDBJ whole genome shotgun (WGS) entry which is preliminary data.</text>
</comment>
<evidence type="ECO:0000313" key="1">
    <source>
        <dbReference type="EMBL" id="OWK00866.1"/>
    </source>
</evidence>
<gene>
    <name evidence="1" type="ORF">Celaphus_00016531</name>
</gene>
<dbReference type="AlphaFoldDB" id="A0A212C4F8"/>
<reference evidence="1 2" key="1">
    <citation type="journal article" date="2018" name="Mol. Genet. Genomics">
        <title>The red deer Cervus elaphus genome CerEla1.0: sequencing, annotating, genes, and chromosomes.</title>
        <authorList>
            <person name="Bana N.A."/>
            <person name="Nyiri A."/>
            <person name="Nagy J."/>
            <person name="Frank K."/>
            <person name="Nagy T."/>
            <person name="Steger V."/>
            <person name="Schiller M."/>
            <person name="Lakatos P."/>
            <person name="Sugar L."/>
            <person name="Horn P."/>
            <person name="Barta E."/>
            <person name="Orosz L."/>
        </authorList>
    </citation>
    <scope>NUCLEOTIDE SEQUENCE [LARGE SCALE GENOMIC DNA]</scope>
    <source>
        <strain evidence="1">Hungarian</strain>
    </source>
</reference>
<dbReference type="Proteomes" id="UP000242450">
    <property type="component" value="Chromosome 30"/>
</dbReference>
<protein>
    <submittedName>
        <fullName evidence="1">Uncharacterized protein</fullName>
    </submittedName>
</protein>
<name>A0A212C4F8_CEREH</name>
<dbReference type="EMBL" id="MKHE01000030">
    <property type="protein sequence ID" value="OWK00866.1"/>
    <property type="molecule type" value="Genomic_DNA"/>
</dbReference>
<feature type="non-terminal residue" evidence="1">
    <location>
        <position position="374"/>
    </location>
</feature>
<feature type="non-terminal residue" evidence="1">
    <location>
        <position position="1"/>
    </location>
</feature>
<keyword evidence="2" id="KW-1185">Reference proteome</keyword>
<sequence>LALVPKSYLGTLRGIASISDHEEATWYILIGETNSTPVSQCPKSSRQQLCKRGEERVYDTDAPQKSRVQKSGLGSTKRMKLCKTRIQTGTAVAMSREDTDFLEGICSTRVKSSRAHVPGGQYSKAHITLHIVWKGSVLFYVVNKTGTELEEVSWGFDPDSNYRVLLKVHPGADAPTWVRLQDKYHQRVRVPNMRSLKIENLTSEDNVLDCALSPDPDEVTIHHTRLVQYYPGVQSLCWHRRPECDLGKQGTPQGVRAEKDTGTSLQLLHPDCEPAPKPPHASLICVLNNQDCREDVQEEARGVWGIPQVTEPGDHREGPCDITLLAPGKSIKERQLRSFWGPLSFLKGNWQSLPGPGLYFLSVTSPHSSGQDLQ</sequence>
<accession>A0A212C4F8</accession>
<dbReference type="InterPro" id="IPR013783">
    <property type="entry name" value="Ig-like_fold"/>
</dbReference>
<proteinExistence type="predicted"/>
<evidence type="ECO:0000313" key="2">
    <source>
        <dbReference type="Proteomes" id="UP000242450"/>
    </source>
</evidence>